<dbReference type="RefSeq" id="WP_057954322.1">
    <property type="nucleotide sequence ID" value="NZ_CP013118.1"/>
</dbReference>
<organism evidence="1 2">
    <name type="scientific">Salinivirga cyanobacteriivorans</name>
    <dbReference type="NCBI Taxonomy" id="1307839"/>
    <lineage>
        <taxon>Bacteria</taxon>
        <taxon>Pseudomonadati</taxon>
        <taxon>Bacteroidota</taxon>
        <taxon>Bacteroidia</taxon>
        <taxon>Bacteroidales</taxon>
        <taxon>Salinivirgaceae</taxon>
        <taxon>Salinivirga</taxon>
    </lineage>
</organism>
<sequence>MCSRIKAAYLALCNVGEDYLVIYDELVDAPMVNARIESGMSSMHGREKKQMEEYLKQLKKD</sequence>
<dbReference type="EMBL" id="CP013118">
    <property type="protein sequence ID" value="ALO16987.1"/>
    <property type="molecule type" value="Genomic_DNA"/>
</dbReference>
<protein>
    <submittedName>
        <fullName evidence="1">Uncharacterized protein</fullName>
    </submittedName>
</protein>
<reference evidence="1 2" key="1">
    <citation type="submission" date="2015-11" db="EMBL/GenBank/DDBJ databases">
        <title>Description and complete genome sequence of a novel strain predominating in hypersaline microbial mats and representing a new family of the Bacteriodetes phylum.</title>
        <authorList>
            <person name="Spring S."/>
            <person name="Bunk B."/>
            <person name="Sproer C."/>
            <person name="Klenk H.-P."/>
        </authorList>
    </citation>
    <scope>NUCLEOTIDE SEQUENCE [LARGE SCALE GENOMIC DNA]</scope>
    <source>
        <strain evidence="1 2">L21-Spi-D4</strain>
    </source>
</reference>
<name>A0A0S2I472_9BACT</name>
<dbReference type="Proteomes" id="UP000064893">
    <property type="component" value="Chromosome"/>
</dbReference>
<gene>
    <name evidence="1" type="ORF">L21SP5_03374</name>
</gene>
<accession>A0A0S2I472</accession>
<keyword evidence="2" id="KW-1185">Reference proteome</keyword>
<dbReference type="AlphaFoldDB" id="A0A0S2I472"/>
<proteinExistence type="predicted"/>
<evidence type="ECO:0000313" key="1">
    <source>
        <dbReference type="EMBL" id="ALO16987.1"/>
    </source>
</evidence>
<dbReference type="KEGG" id="blq:L21SP5_03374"/>
<evidence type="ECO:0000313" key="2">
    <source>
        <dbReference type="Proteomes" id="UP000064893"/>
    </source>
</evidence>